<accession>A0A0D0BS42</accession>
<dbReference type="InterPro" id="IPR032675">
    <property type="entry name" value="LRR_dom_sf"/>
</dbReference>
<proteinExistence type="predicted"/>
<dbReference type="SUPFAM" id="SSF81383">
    <property type="entry name" value="F-box domain"/>
    <property type="match status" value="1"/>
</dbReference>
<dbReference type="Gene3D" id="3.80.10.10">
    <property type="entry name" value="Ribonuclease Inhibitor"/>
    <property type="match status" value="1"/>
</dbReference>
<name>A0A0D0BS42_9AGAR</name>
<sequence length="602" mass="69631">MQVSPSDPLERIDYRPPEMRLFELAECRLWMGRGTESDILLSFDSERDRVVIEDARFSNDPNYFKVFLVKQFFATTRGFLEVDIKRHRLDELTSVWSTFAEEFNTLKEISGRNHKGMTPLAGDIVHTVEAELWTEFTNKWYIHPAISFNSLAHAAEVLDLLSCSEPKIQQLCLTDLPEELLDKIMSFATLQQARSLSGTCKQLHRLGQPYVFWERLLWLPLFDSEPLTGVKPELQLKVQFELLLQVRERFMEDVDFLLSRPDILRKIRRMEYSDENMASDVVIGDTVSFYPPVYAGYILDPSLIIALSQLSHLRQLSLHNCRYNEALIISFHILPRCSHVRTLEVWHYEYKDDALGEHSWLLLFIFPHIRVLNVRPRRERYCIPPPPPPVQHLNVFNHLRFLCLFEFYELPTLSNWIRTNRLQGNLSLTHLKLTSQWGQSDDEVIDLLEALRTSPLEVLLIDGLRDANLILFQCIAEWFPGLRGLSLIRRDSNRQLTAKAILEAYTVYPIALLLFEQLALGDGKEDTEESSNSELQNLISATEETGVVDAVRLLTAYVPTLKIVATIEEFLCAIEGRNQSNPSCFKGWKMDVEDVPSMDNQT</sequence>
<dbReference type="EMBL" id="KN834843">
    <property type="protein sequence ID" value="KIK52434.1"/>
    <property type="molecule type" value="Genomic_DNA"/>
</dbReference>
<evidence type="ECO:0000259" key="1">
    <source>
        <dbReference type="PROSITE" id="PS50181"/>
    </source>
</evidence>
<reference evidence="2 3" key="1">
    <citation type="submission" date="2014-04" db="EMBL/GenBank/DDBJ databases">
        <title>Evolutionary Origins and Diversification of the Mycorrhizal Mutualists.</title>
        <authorList>
            <consortium name="DOE Joint Genome Institute"/>
            <consortium name="Mycorrhizal Genomics Consortium"/>
            <person name="Kohler A."/>
            <person name="Kuo A."/>
            <person name="Nagy L.G."/>
            <person name="Floudas D."/>
            <person name="Copeland A."/>
            <person name="Barry K.W."/>
            <person name="Cichocki N."/>
            <person name="Veneault-Fourrey C."/>
            <person name="LaButti K."/>
            <person name="Lindquist E.A."/>
            <person name="Lipzen A."/>
            <person name="Lundell T."/>
            <person name="Morin E."/>
            <person name="Murat C."/>
            <person name="Riley R."/>
            <person name="Ohm R."/>
            <person name="Sun H."/>
            <person name="Tunlid A."/>
            <person name="Henrissat B."/>
            <person name="Grigoriev I.V."/>
            <person name="Hibbett D.S."/>
            <person name="Martin F."/>
        </authorList>
    </citation>
    <scope>NUCLEOTIDE SEQUENCE [LARGE SCALE GENOMIC DNA]</scope>
    <source>
        <strain evidence="2 3">FD-317 M1</strain>
    </source>
</reference>
<feature type="domain" description="F-box" evidence="1">
    <location>
        <begin position="170"/>
        <end position="216"/>
    </location>
</feature>
<gene>
    <name evidence="2" type="ORF">GYMLUDRAFT_251257</name>
</gene>
<evidence type="ECO:0000313" key="3">
    <source>
        <dbReference type="Proteomes" id="UP000053593"/>
    </source>
</evidence>
<dbReference type="AlphaFoldDB" id="A0A0D0BS42"/>
<organism evidence="2 3">
    <name type="scientific">Collybiopsis luxurians FD-317 M1</name>
    <dbReference type="NCBI Taxonomy" id="944289"/>
    <lineage>
        <taxon>Eukaryota</taxon>
        <taxon>Fungi</taxon>
        <taxon>Dikarya</taxon>
        <taxon>Basidiomycota</taxon>
        <taxon>Agaricomycotina</taxon>
        <taxon>Agaricomycetes</taxon>
        <taxon>Agaricomycetidae</taxon>
        <taxon>Agaricales</taxon>
        <taxon>Marasmiineae</taxon>
        <taxon>Omphalotaceae</taxon>
        <taxon>Collybiopsis</taxon>
        <taxon>Collybiopsis luxurians</taxon>
    </lineage>
</organism>
<keyword evidence="3" id="KW-1185">Reference proteome</keyword>
<dbReference type="PROSITE" id="PS50181">
    <property type="entry name" value="FBOX"/>
    <property type="match status" value="1"/>
</dbReference>
<dbReference type="InterPro" id="IPR036047">
    <property type="entry name" value="F-box-like_dom_sf"/>
</dbReference>
<dbReference type="SUPFAM" id="SSF52047">
    <property type="entry name" value="RNI-like"/>
    <property type="match status" value="1"/>
</dbReference>
<protein>
    <recommendedName>
        <fullName evidence="1">F-box domain-containing protein</fullName>
    </recommendedName>
</protein>
<dbReference type="InterPro" id="IPR001810">
    <property type="entry name" value="F-box_dom"/>
</dbReference>
<dbReference type="OrthoDB" id="3258311at2759"/>
<dbReference type="Proteomes" id="UP000053593">
    <property type="component" value="Unassembled WGS sequence"/>
</dbReference>
<evidence type="ECO:0000313" key="2">
    <source>
        <dbReference type="EMBL" id="KIK52434.1"/>
    </source>
</evidence>
<dbReference type="HOGENOM" id="CLU_024464_0_0_1"/>